<dbReference type="Proteomes" id="UP000093695">
    <property type="component" value="Chromosome"/>
</dbReference>
<dbReference type="PANTHER" id="PTHR30136">
    <property type="entry name" value="HELIX-TURN-HELIX TRANSCRIPTIONAL REGULATOR, ICLR FAMILY"/>
    <property type="match status" value="1"/>
</dbReference>
<feature type="domain" description="HTH iclR-type" evidence="4">
    <location>
        <begin position="1"/>
        <end position="61"/>
    </location>
</feature>
<dbReference type="InterPro" id="IPR014757">
    <property type="entry name" value="Tscrpt_reg_IclR_C"/>
</dbReference>
<dbReference type="GO" id="GO:0045892">
    <property type="term" value="P:negative regulation of DNA-templated transcription"/>
    <property type="evidence" value="ECO:0007669"/>
    <property type="project" value="TreeGrafter"/>
</dbReference>
<dbReference type="SUPFAM" id="SSF55781">
    <property type="entry name" value="GAF domain-like"/>
    <property type="match status" value="1"/>
</dbReference>
<dbReference type="Pfam" id="PF01614">
    <property type="entry name" value="IclR_C"/>
    <property type="match status" value="1"/>
</dbReference>
<evidence type="ECO:0000313" key="7">
    <source>
        <dbReference type="Proteomes" id="UP000093695"/>
    </source>
</evidence>
<evidence type="ECO:0000259" key="4">
    <source>
        <dbReference type="PROSITE" id="PS51077"/>
    </source>
</evidence>
<dbReference type="GO" id="GO:0003700">
    <property type="term" value="F:DNA-binding transcription factor activity"/>
    <property type="evidence" value="ECO:0007669"/>
    <property type="project" value="TreeGrafter"/>
</dbReference>
<keyword evidence="7" id="KW-1185">Reference proteome</keyword>
<sequence>MIGRVAEILEIAARESDGEGVSLTEFSRRLSAPVSTVQGLVNGLVETGYLSRSGRTYVLGPAPYVLHLIARRPLIDVVRHADIEALHEATGRTAYLGINLAGRVIYLDHVTGDPGFAFLAETHAPRPLLRTAVGRALLANMEKRRLFEILRNVDEQDEPLVAPFLQESPAIRESGYAVTKGLALTGHWAVAAPVREHGKTVAAVGLSGTPQEMENDLDRLGVMLSESARHWEHRASPRPDRDHGD</sequence>
<evidence type="ECO:0008006" key="8">
    <source>
        <dbReference type="Google" id="ProtNLM"/>
    </source>
</evidence>
<proteinExistence type="predicted"/>
<keyword evidence="1" id="KW-0805">Transcription regulation</keyword>
<dbReference type="PROSITE" id="PS51077">
    <property type="entry name" value="HTH_ICLR"/>
    <property type="match status" value="1"/>
</dbReference>
<dbReference type="EMBL" id="CP016174">
    <property type="protein sequence ID" value="ANN21666.1"/>
    <property type="molecule type" value="Genomic_DNA"/>
</dbReference>
<dbReference type="Gene3D" id="1.10.10.10">
    <property type="entry name" value="Winged helix-like DNA-binding domain superfamily/Winged helix DNA-binding domain"/>
    <property type="match status" value="1"/>
</dbReference>
<accession>A0A193CAM0</accession>
<dbReference type="InterPro" id="IPR050707">
    <property type="entry name" value="HTH_MetabolicPath_Reg"/>
</dbReference>
<dbReference type="InterPro" id="IPR036390">
    <property type="entry name" value="WH_DNA-bd_sf"/>
</dbReference>
<evidence type="ECO:0000256" key="3">
    <source>
        <dbReference type="ARBA" id="ARBA00023163"/>
    </source>
</evidence>
<organism evidence="6 7">
    <name type="scientific">Amycolatopsis orientalis</name>
    <name type="common">Nocardia orientalis</name>
    <dbReference type="NCBI Taxonomy" id="31958"/>
    <lineage>
        <taxon>Bacteria</taxon>
        <taxon>Bacillati</taxon>
        <taxon>Actinomycetota</taxon>
        <taxon>Actinomycetes</taxon>
        <taxon>Pseudonocardiales</taxon>
        <taxon>Pseudonocardiaceae</taxon>
        <taxon>Amycolatopsis</taxon>
    </lineage>
</organism>
<evidence type="ECO:0000256" key="2">
    <source>
        <dbReference type="ARBA" id="ARBA00023125"/>
    </source>
</evidence>
<keyword evidence="3" id="KW-0804">Transcription</keyword>
<dbReference type="SUPFAM" id="SSF46785">
    <property type="entry name" value="Winged helix' DNA-binding domain"/>
    <property type="match status" value="1"/>
</dbReference>
<name>A0A193CAM0_AMYOR</name>
<feature type="domain" description="IclR-ED" evidence="5">
    <location>
        <begin position="55"/>
        <end position="237"/>
    </location>
</feature>
<evidence type="ECO:0000313" key="6">
    <source>
        <dbReference type="EMBL" id="ANN21666.1"/>
    </source>
</evidence>
<dbReference type="Gene3D" id="3.30.450.40">
    <property type="match status" value="1"/>
</dbReference>
<dbReference type="PROSITE" id="PS51078">
    <property type="entry name" value="ICLR_ED"/>
    <property type="match status" value="1"/>
</dbReference>
<dbReference type="GO" id="GO:0003677">
    <property type="term" value="F:DNA binding"/>
    <property type="evidence" value="ECO:0007669"/>
    <property type="project" value="UniProtKB-KW"/>
</dbReference>
<dbReference type="Pfam" id="PF09339">
    <property type="entry name" value="HTH_IclR"/>
    <property type="match status" value="1"/>
</dbReference>
<reference evidence="6 7" key="1">
    <citation type="journal article" date="2015" name="Genome Announc.">
        <title>Draft Genome Sequence of Norvancomycin-Producing Strain Amycolatopsis orientalis CPCC200066.</title>
        <authorList>
            <person name="Lei X."/>
            <person name="Yuan F."/>
            <person name="Shi Y."/>
            <person name="Li X."/>
            <person name="Wang L."/>
            <person name="Hong B."/>
        </authorList>
    </citation>
    <scope>NUCLEOTIDE SEQUENCE [LARGE SCALE GENOMIC DNA]</scope>
    <source>
        <strain evidence="6 7">B-37</strain>
    </source>
</reference>
<dbReference type="STRING" id="31958.SD37_09455"/>
<keyword evidence="2" id="KW-0238">DNA-binding</keyword>
<dbReference type="KEGG" id="aori:SD37_09455"/>
<gene>
    <name evidence="6" type="ORF">SD37_09455</name>
</gene>
<evidence type="ECO:0000256" key="1">
    <source>
        <dbReference type="ARBA" id="ARBA00023015"/>
    </source>
</evidence>
<dbReference type="InterPro" id="IPR005471">
    <property type="entry name" value="Tscrpt_reg_IclR_N"/>
</dbReference>
<dbReference type="InterPro" id="IPR036388">
    <property type="entry name" value="WH-like_DNA-bd_sf"/>
</dbReference>
<protein>
    <recommendedName>
        <fullName evidence="8">IclR family transcriptional regulator</fullName>
    </recommendedName>
</protein>
<dbReference type="PANTHER" id="PTHR30136:SF35">
    <property type="entry name" value="HTH-TYPE TRANSCRIPTIONAL REGULATOR RV1719"/>
    <property type="match status" value="1"/>
</dbReference>
<dbReference type="InterPro" id="IPR029016">
    <property type="entry name" value="GAF-like_dom_sf"/>
</dbReference>
<evidence type="ECO:0000259" key="5">
    <source>
        <dbReference type="PROSITE" id="PS51078"/>
    </source>
</evidence>
<dbReference type="AlphaFoldDB" id="A0A193CAM0"/>